<feature type="transmembrane region" description="Helical" evidence="1">
    <location>
        <begin position="68"/>
        <end position="92"/>
    </location>
</feature>
<keyword evidence="1" id="KW-0812">Transmembrane</keyword>
<feature type="transmembrane region" description="Helical" evidence="1">
    <location>
        <begin position="197"/>
        <end position="219"/>
    </location>
</feature>
<reference evidence="2 3" key="1">
    <citation type="submission" date="2024-04" db="EMBL/GenBank/DDBJ databases">
        <title>genome sequences of Mucor flavus KT1a and Helicostylum pulchrum KT1b strains isolated from the surface of a dry-aged beef.</title>
        <authorList>
            <person name="Toyotome T."/>
            <person name="Hosono M."/>
            <person name="Torimaru M."/>
            <person name="Fukuda K."/>
            <person name="Mikami N."/>
        </authorList>
    </citation>
    <scope>NUCLEOTIDE SEQUENCE [LARGE SCALE GENOMIC DNA]</scope>
    <source>
        <strain evidence="2 3">KT1a</strain>
    </source>
</reference>
<evidence type="ECO:0000313" key="2">
    <source>
        <dbReference type="EMBL" id="GAA5807540.1"/>
    </source>
</evidence>
<gene>
    <name evidence="2" type="ORF">MFLAVUS_000904</name>
</gene>
<organism evidence="2 3">
    <name type="scientific">Mucor flavus</name>
    <dbReference type="NCBI Taxonomy" id="439312"/>
    <lineage>
        <taxon>Eukaryota</taxon>
        <taxon>Fungi</taxon>
        <taxon>Fungi incertae sedis</taxon>
        <taxon>Mucoromycota</taxon>
        <taxon>Mucoromycotina</taxon>
        <taxon>Mucoromycetes</taxon>
        <taxon>Mucorales</taxon>
        <taxon>Mucorineae</taxon>
        <taxon>Mucoraceae</taxon>
        <taxon>Mucor</taxon>
    </lineage>
</organism>
<keyword evidence="1" id="KW-0472">Membrane</keyword>
<evidence type="ECO:0000256" key="1">
    <source>
        <dbReference type="SAM" id="Phobius"/>
    </source>
</evidence>
<comment type="caution">
    <text evidence="2">The sequence shown here is derived from an EMBL/GenBank/DDBJ whole genome shotgun (WGS) entry which is preliminary data.</text>
</comment>
<evidence type="ECO:0000313" key="3">
    <source>
        <dbReference type="Proteomes" id="UP001473302"/>
    </source>
</evidence>
<feature type="transmembrane region" description="Helical" evidence="1">
    <location>
        <begin position="131"/>
        <end position="153"/>
    </location>
</feature>
<protein>
    <submittedName>
        <fullName evidence="2">Uncharacterized protein</fullName>
    </submittedName>
</protein>
<feature type="transmembrane region" description="Helical" evidence="1">
    <location>
        <begin position="159"/>
        <end position="176"/>
    </location>
</feature>
<keyword evidence="1" id="KW-1133">Transmembrane helix</keyword>
<dbReference type="EMBL" id="BAABUK010000002">
    <property type="protein sequence ID" value="GAA5807540.1"/>
    <property type="molecule type" value="Genomic_DNA"/>
</dbReference>
<proteinExistence type="predicted"/>
<feature type="transmembrane region" description="Helical" evidence="1">
    <location>
        <begin position="98"/>
        <end position="119"/>
    </location>
</feature>
<sequence>MSFYGGNNNSPLTVPRTTRSVSNHASFYASLSINERFERLGSGQEMDLFGTSVSRTSVKSQMRFVRKVYVITLLQLLFVATMMSVFIHFLPLWKEQKYLWWVVLFPATIVSIVTLWQLWTQYYQISQLVRIVLLCIYSFFMAFILSDLIAVVFHEYGQLVITMTCFGTASIVLFTFQKKYRFRGPMPISIGLRDVYALNPVQILGPVAISSLISMYFVLEMYYAMGFMTVDDCILAYISFHIDLAYPINCLHHVCEISDNVDDFTEYFNPDPHRSHG</sequence>
<accession>A0ABP9YKZ5</accession>
<keyword evidence="3" id="KW-1185">Reference proteome</keyword>
<name>A0ABP9YKZ5_9FUNG</name>
<dbReference type="Proteomes" id="UP001473302">
    <property type="component" value="Unassembled WGS sequence"/>
</dbReference>